<evidence type="ECO:0000256" key="2">
    <source>
        <dbReference type="SAM" id="SignalP"/>
    </source>
</evidence>
<dbReference type="AlphaFoldDB" id="A0A1W1UBJ3"/>
<protein>
    <submittedName>
        <fullName evidence="3">HupE / UreJ protein</fullName>
    </submittedName>
</protein>
<feature type="transmembrane region" description="Helical" evidence="1">
    <location>
        <begin position="208"/>
        <end position="226"/>
    </location>
</feature>
<dbReference type="Proteomes" id="UP000192582">
    <property type="component" value="Unassembled WGS sequence"/>
</dbReference>
<dbReference type="STRING" id="695939.SAMN00790413_06646"/>
<keyword evidence="1" id="KW-0812">Transmembrane</keyword>
<feature type="transmembrane region" description="Helical" evidence="1">
    <location>
        <begin position="181"/>
        <end position="201"/>
    </location>
</feature>
<dbReference type="InterPro" id="IPR032809">
    <property type="entry name" value="Put_HupE_UreJ"/>
</dbReference>
<keyword evidence="1" id="KW-1133">Transmembrane helix</keyword>
<dbReference type="OrthoDB" id="9808870at2"/>
<feature type="signal peptide" evidence="2">
    <location>
        <begin position="1"/>
        <end position="20"/>
    </location>
</feature>
<keyword evidence="4" id="KW-1185">Reference proteome</keyword>
<proteinExistence type="predicted"/>
<dbReference type="Pfam" id="PF13795">
    <property type="entry name" value="HupE_UreJ_2"/>
    <property type="match status" value="1"/>
</dbReference>
<evidence type="ECO:0000313" key="3">
    <source>
        <dbReference type="EMBL" id="SMB78410.1"/>
    </source>
</evidence>
<evidence type="ECO:0000313" key="4">
    <source>
        <dbReference type="Proteomes" id="UP000192582"/>
    </source>
</evidence>
<feature type="transmembrane region" description="Helical" evidence="1">
    <location>
        <begin position="270"/>
        <end position="288"/>
    </location>
</feature>
<sequence>MKAFRTLLVCLLALTGWAGAHEITFSRVDVQLEAQATGVNVQLPLKALLHEQPSLFPLGTTAQTLETQPLPEKVRASLKALITVRLRLASGKTDLPITVQTIQAAGEDVTLKLTAPPVGGSLGIRANLFPHDTLHKVFVTVYRGESLAGQYALDRQNASFTLAAPERPFWDVIITFVREGIHHIFIGVDHILFVLALILLGGRLWSQVKIITAFTVAHSITLALAALNIVVLPSRLVESTIALSIVIVGLHDLQQLRRVDAAERGWDPRVLFAFAFGLIHGFGFASVLSELDLPRQALAWSLAAFNVGVELGQVSIVLLAAPLLFALQRSAPPRLTQVLLTAAAGLVVLTGGFWFCQRVLGTA</sequence>
<keyword evidence="2" id="KW-0732">Signal</keyword>
<accession>A0A1W1UBJ3</accession>
<reference evidence="3 4" key="1">
    <citation type="submission" date="2017-04" db="EMBL/GenBank/DDBJ databases">
        <authorList>
            <person name="Afonso C.L."/>
            <person name="Miller P.J."/>
            <person name="Scott M.A."/>
            <person name="Spackman E."/>
            <person name="Goraichik I."/>
            <person name="Dimitrov K.M."/>
            <person name="Suarez D.L."/>
            <person name="Swayne D.E."/>
        </authorList>
    </citation>
    <scope>NUCLEOTIDE SEQUENCE [LARGE SCALE GENOMIC DNA]</scope>
    <source>
        <strain evidence="3 4">KR-140</strain>
    </source>
</reference>
<dbReference type="RefSeq" id="WP_084045217.1">
    <property type="nucleotide sequence ID" value="NZ_FWWU01000002.1"/>
</dbReference>
<feature type="transmembrane region" description="Helical" evidence="1">
    <location>
        <begin position="300"/>
        <end position="326"/>
    </location>
</feature>
<organism evidence="3 4">
    <name type="scientific">Deinococcus hopiensis KR-140</name>
    <dbReference type="NCBI Taxonomy" id="695939"/>
    <lineage>
        <taxon>Bacteria</taxon>
        <taxon>Thermotogati</taxon>
        <taxon>Deinococcota</taxon>
        <taxon>Deinococci</taxon>
        <taxon>Deinococcales</taxon>
        <taxon>Deinococcaceae</taxon>
        <taxon>Deinococcus</taxon>
    </lineage>
</organism>
<keyword evidence="1" id="KW-0472">Membrane</keyword>
<gene>
    <name evidence="3" type="ORF">SAMN00790413_06646</name>
</gene>
<feature type="chain" id="PRO_5012122255" evidence="2">
    <location>
        <begin position="21"/>
        <end position="363"/>
    </location>
</feature>
<evidence type="ECO:0000256" key="1">
    <source>
        <dbReference type="SAM" id="Phobius"/>
    </source>
</evidence>
<name>A0A1W1UBJ3_9DEIO</name>
<feature type="transmembrane region" description="Helical" evidence="1">
    <location>
        <begin position="338"/>
        <end position="360"/>
    </location>
</feature>
<dbReference type="EMBL" id="FWWU01000002">
    <property type="protein sequence ID" value="SMB78410.1"/>
    <property type="molecule type" value="Genomic_DNA"/>
</dbReference>